<dbReference type="GO" id="GO:0022857">
    <property type="term" value="F:transmembrane transporter activity"/>
    <property type="evidence" value="ECO:0007669"/>
    <property type="project" value="InterPro"/>
</dbReference>
<keyword evidence="7" id="KW-1185">Reference proteome</keyword>
<dbReference type="EMBL" id="SOZI01000103">
    <property type="protein sequence ID" value="TNY19222.1"/>
    <property type="molecule type" value="Genomic_DNA"/>
</dbReference>
<dbReference type="InterPro" id="IPR036259">
    <property type="entry name" value="MFS_trans_sf"/>
</dbReference>
<feature type="transmembrane region" description="Helical" evidence="4">
    <location>
        <begin position="209"/>
        <end position="229"/>
    </location>
</feature>
<protein>
    <submittedName>
        <fullName evidence="6">Major facilitator superfamily domain-containing protein</fullName>
    </submittedName>
</protein>
<evidence type="ECO:0000256" key="3">
    <source>
        <dbReference type="SAM" id="MobiDB-lite"/>
    </source>
</evidence>
<feature type="transmembrane region" description="Helical" evidence="4">
    <location>
        <begin position="241"/>
        <end position="263"/>
    </location>
</feature>
<dbReference type="Gene3D" id="1.20.1250.20">
    <property type="entry name" value="MFS general substrate transporter like domains"/>
    <property type="match status" value="1"/>
</dbReference>
<evidence type="ECO:0000256" key="4">
    <source>
        <dbReference type="SAM" id="Phobius"/>
    </source>
</evidence>
<feature type="region of interest" description="Disordered" evidence="3">
    <location>
        <begin position="40"/>
        <end position="89"/>
    </location>
</feature>
<comment type="similarity">
    <text evidence="2">Belongs to the major facilitator superfamily. Monocarboxylate porter (TC 2.A.1.13) family.</text>
</comment>
<keyword evidence="4" id="KW-1133">Transmembrane helix</keyword>
<evidence type="ECO:0000313" key="7">
    <source>
        <dbReference type="Proteomes" id="UP000311382"/>
    </source>
</evidence>
<dbReference type="PANTHER" id="PTHR11360:SF284">
    <property type="entry name" value="EG:103B4.3 PROTEIN-RELATED"/>
    <property type="match status" value="1"/>
</dbReference>
<name>A0A5C5FSM3_9BASI</name>
<dbReference type="InterPro" id="IPR020846">
    <property type="entry name" value="MFS_dom"/>
</dbReference>
<reference evidence="6 7" key="1">
    <citation type="submission" date="2019-03" db="EMBL/GenBank/DDBJ databases">
        <title>Rhodosporidium diobovatum UCD-FST 08-225 genome sequencing, assembly, and annotation.</title>
        <authorList>
            <person name="Fakankun I.U."/>
            <person name="Fristensky B."/>
            <person name="Levin D.B."/>
        </authorList>
    </citation>
    <scope>NUCLEOTIDE SEQUENCE [LARGE SCALE GENOMIC DNA]</scope>
    <source>
        <strain evidence="6 7">UCD-FST 08-225</strain>
    </source>
</reference>
<comment type="subcellular location">
    <subcellularLocation>
        <location evidence="1">Membrane</location>
        <topology evidence="1">Multi-pass membrane protein</topology>
    </subcellularLocation>
</comment>
<feature type="transmembrane region" description="Helical" evidence="4">
    <location>
        <begin position="363"/>
        <end position="380"/>
    </location>
</feature>
<feature type="domain" description="Major facilitator superfamily (MFS) profile" evidence="5">
    <location>
        <begin position="113"/>
        <end position="506"/>
    </location>
</feature>
<evidence type="ECO:0000313" key="6">
    <source>
        <dbReference type="EMBL" id="TNY19222.1"/>
    </source>
</evidence>
<dbReference type="InterPro" id="IPR050327">
    <property type="entry name" value="Proton-linked_MCT"/>
</dbReference>
<dbReference type="PANTHER" id="PTHR11360">
    <property type="entry name" value="MONOCARBOXYLATE TRANSPORTER"/>
    <property type="match status" value="1"/>
</dbReference>
<organism evidence="6 7">
    <name type="scientific">Rhodotorula diobovata</name>
    <dbReference type="NCBI Taxonomy" id="5288"/>
    <lineage>
        <taxon>Eukaryota</taxon>
        <taxon>Fungi</taxon>
        <taxon>Dikarya</taxon>
        <taxon>Basidiomycota</taxon>
        <taxon>Pucciniomycotina</taxon>
        <taxon>Microbotryomycetes</taxon>
        <taxon>Sporidiobolales</taxon>
        <taxon>Sporidiobolaceae</taxon>
        <taxon>Rhodotorula</taxon>
    </lineage>
</organism>
<dbReference type="OrthoDB" id="2213137at2759"/>
<evidence type="ECO:0000256" key="1">
    <source>
        <dbReference type="ARBA" id="ARBA00004141"/>
    </source>
</evidence>
<accession>A0A5C5FSM3</accession>
<evidence type="ECO:0000259" key="5">
    <source>
        <dbReference type="PROSITE" id="PS50850"/>
    </source>
</evidence>
<keyword evidence="4" id="KW-0812">Transmembrane</keyword>
<proteinExistence type="inferred from homology"/>
<sequence>MSSTTVVGAAAPPLTGYQGGGLARQFTSNDFAPVEAIVARRRGQDDLRERDEDDEERTGSGGLEAGLTAQRVDARGEKAPPGQEGGRREDAVFAEGKGEVAVEEWTFPDGGLKAWTVIFGCFLYSCNVQGYGMVWGALIQDLQKHHPDADLSVLNLIVGLQNFGLNAAPFVTGRLGELYGFKRMIAIGSTLSVILLVCSAVAVDSLPALFVLQGILLGIAHGISLPLFMTIPSQWFSRRRGFATGITVSGTGWGGGIASLIMRAMLPSLGYRNTLLVYAGISAVVYAFAWSLLKVRKPPARATPARWETKTGLPPGIFRDPAFYSLVASVTVGVWGFLTPSYYLTDFTASVDPANAGNSLHTAAPLIVQNFAIGVGRICAGSISDFVGPCNAMFFSFAAGGILQLGMWSQIDSYGSTVAFGVLYGLFGSWFFLLMPAVAANLFGLRGLATITGWVVASQAPGQLAGASVSGVVLSSSGRYSCVAYYAGACMLGGAAFILPGAPLLAAANASIGADAPEARAHLSLSLTLRFPFTARFLRQPMVLARY</sequence>
<dbReference type="GO" id="GO:0016020">
    <property type="term" value="C:membrane"/>
    <property type="evidence" value="ECO:0007669"/>
    <property type="project" value="UniProtKB-SubCell"/>
</dbReference>
<dbReference type="InterPro" id="IPR011701">
    <property type="entry name" value="MFS"/>
</dbReference>
<feature type="transmembrane region" description="Helical" evidence="4">
    <location>
        <begin position="275"/>
        <end position="293"/>
    </location>
</feature>
<evidence type="ECO:0000256" key="2">
    <source>
        <dbReference type="ARBA" id="ARBA00006727"/>
    </source>
</evidence>
<keyword evidence="4" id="KW-0472">Membrane</keyword>
<feature type="transmembrane region" description="Helical" evidence="4">
    <location>
        <begin position="184"/>
        <end position="203"/>
    </location>
</feature>
<dbReference type="AlphaFoldDB" id="A0A5C5FSM3"/>
<dbReference type="Proteomes" id="UP000311382">
    <property type="component" value="Unassembled WGS sequence"/>
</dbReference>
<feature type="transmembrane region" description="Helical" evidence="4">
    <location>
        <begin position="392"/>
        <end position="411"/>
    </location>
</feature>
<feature type="transmembrane region" description="Helical" evidence="4">
    <location>
        <begin position="322"/>
        <end position="343"/>
    </location>
</feature>
<comment type="caution">
    <text evidence="6">The sequence shown here is derived from an EMBL/GenBank/DDBJ whole genome shotgun (WGS) entry which is preliminary data.</text>
</comment>
<feature type="transmembrane region" description="Helical" evidence="4">
    <location>
        <begin position="417"/>
        <end position="443"/>
    </location>
</feature>
<gene>
    <name evidence="6" type="ORF">DMC30DRAFT_379267</name>
</gene>
<feature type="region of interest" description="Disordered" evidence="3">
    <location>
        <begin position="1"/>
        <end position="25"/>
    </location>
</feature>
<dbReference type="SUPFAM" id="SSF103473">
    <property type="entry name" value="MFS general substrate transporter"/>
    <property type="match status" value="1"/>
</dbReference>
<dbReference type="Pfam" id="PF07690">
    <property type="entry name" value="MFS_1"/>
    <property type="match status" value="1"/>
</dbReference>
<dbReference type="PROSITE" id="PS50850">
    <property type="entry name" value="MFS"/>
    <property type="match status" value="1"/>
</dbReference>